<reference evidence="7 8" key="1">
    <citation type="journal article" date="2019" name="Syst. Appl. Microbiol.">
        <title>Characterization of Bifidobacterium species in feaces of the Egyptian fruit bat: Description of B. vespertilionis sp. nov. and B. rousetti sp. nov.</title>
        <authorList>
            <person name="Modesto M."/>
            <person name="Satti M."/>
            <person name="Watanabe K."/>
            <person name="Puglisi E."/>
            <person name="Morelli L."/>
            <person name="Huang C.-H."/>
            <person name="Liou J.-S."/>
            <person name="Miyashita M."/>
            <person name="Tamura T."/>
            <person name="Saito S."/>
            <person name="Mori K."/>
            <person name="Huang L."/>
            <person name="Sciavilla P."/>
            <person name="Sandri C."/>
            <person name="Spiezio C."/>
            <person name="Vitali F."/>
            <person name="Cavalieri D."/>
            <person name="Perpetuini G."/>
            <person name="Tofalo R."/>
            <person name="Bonetti A."/>
            <person name="Arita M."/>
            <person name="Mattarelli P."/>
        </authorList>
    </citation>
    <scope>NUCLEOTIDE SEQUENCE [LARGE SCALE GENOMIC DNA]</scope>
    <source>
        <strain evidence="5 8">RST16</strain>
        <strain evidence="6 7">RST8</strain>
    </source>
</reference>
<dbReference type="InterPro" id="IPR013783">
    <property type="entry name" value="Ig-like_fold"/>
</dbReference>
<dbReference type="Pfam" id="PF17802">
    <property type="entry name" value="SpaA"/>
    <property type="match status" value="1"/>
</dbReference>
<keyword evidence="2" id="KW-1133">Transmembrane helix</keyword>
<evidence type="ECO:0000313" key="7">
    <source>
        <dbReference type="Proteomes" id="UP000345527"/>
    </source>
</evidence>
<dbReference type="EMBL" id="RZOA01000026">
    <property type="protein sequence ID" value="KAA8821555.1"/>
    <property type="molecule type" value="Genomic_DNA"/>
</dbReference>
<dbReference type="EMBL" id="RZNZ01000022">
    <property type="protein sequence ID" value="KAA8816219.1"/>
    <property type="molecule type" value="Genomic_DNA"/>
</dbReference>
<dbReference type="SUPFAM" id="SSF49401">
    <property type="entry name" value="Bacterial adhesins"/>
    <property type="match status" value="1"/>
</dbReference>
<dbReference type="Proteomes" id="UP000345527">
    <property type="component" value="Unassembled WGS sequence"/>
</dbReference>
<protein>
    <submittedName>
        <fullName evidence="6">Isopeptide-forming domain-containing fimbrial protein</fullName>
    </submittedName>
</protein>
<dbReference type="NCBIfam" id="TIGR04226">
    <property type="entry name" value="RrgB_K2N_iso_D2"/>
    <property type="match status" value="1"/>
</dbReference>
<keyword evidence="8" id="KW-1185">Reference proteome</keyword>
<evidence type="ECO:0000313" key="6">
    <source>
        <dbReference type="EMBL" id="KAA8821555.1"/>
    </source>
</evidence>
<feature type="chain" id="PRO_5030132039" evidence="3">
    <location>
        <begin position="44"/>
        <end position="590"/>
    </location>
</feature>
<evidence type="ECO:0000313" key="8">
    <source>
        <dbReference type="Proteomes" id="UP000374630"/>
    </source>
</evidence>
<dbReference type="AlphaFoldDB" id="A0A5J5DXH0"/>
<proteinExistence type="predicted"/>
<name>A0A5J5DXH0_9BIFI</name>
<feature type="signal peptide" evidence="3">
    <location>
        <begin position="1"/>
        <end position="43"/>
    </location>
</feature>
<evidence type="ECO:0000313" key="5">
    <source>
        <dbReference type="EMBL" id="KAA8816219.1"/>
    </source>
</evidence>
<evidence type="ECO:0000259" key="4">
    <source>
        <dbReference type="Pfam" id="PF17802"/>
    </source>
</evidence>
<keyword evidence="2" id="KW-0472">Membrane</keyword>
<dbReference type="OrthoDB" id="1819349at2"/>
<dbReference type="Gene3D" id="2.60.40.740">
    <property type="match status" value="1"/>
</dbReference>
<feature type="transmembrane region" description="Helical" evidence="2">
    <location>
        <begin position="557"/>
        <end position="579"/>
    </location>
</feature>
<dbReference type="GO" id="GO:0005975">
    <property type="term" value="P:carbohydrate metabolic process"/>
    <property type="evidence" value="ECO:0007669"/>
    <property type="project" value="UniProtKB-ARBA"/>
</dbReference>
<gene>
    <name evidence="6" type="ORF">EM848_10460</name>
    <name evidence="5" type="ORF">EMO90_11505</name>
</gene>
<dbReference type="NCBIfam" id="TIGR01167">
    <property type="entry name" value="LPXTG_anchor"/>
    <property type="match status" value="1"/>
</dbReference>
<dbReference type="Proteomes" id="UP000374630">
    <property type="component" value="Unassembled WGS sequence"/>
</dbReference>
<dbReference type="InterPro" id="IPR026466">
    <property type="entry name" value="Fim_isopep_form_D2_dom"/>
</dbReference>
<comment type="caution">
    <text evidence="6">The sequence shown here is derived from an EMBL/GenBank/DDBJ whole genome shotgun (WGS) entry which is preliminary data.</text>
</comment>
<feature type="domain" description="SpaA-like prealbumin fold" evidence="4">
    <location>
        <begin position="402"/>
        <end position="519"/>
    </location>
</feature>
<accession>A0A5J5DXH0</accession>
<dbReference type="Gene3D" id="2.60.40.10">
    <property type="entry name" value="Immunoglobulins"/>
    <property type="match status" value="1"/>
</dbReference>
<sequence length="590" mass="60496">MRNHTIATIQTIIRAGARTVAAGLAAAAATAVALAGLTAPAMAIGHDDTATITINNVEPGAVVTVHKVIDVHYDFDANRPIQPQYTWVGGVAEWVKANHAGYADDAGAVADPYADLEDDPVADPANATDIATFADGLSAAIAQGTATAEAAGEKTVGEQDDSAVFNLPMGGYLIHITNGTYVYRAVMASIAPGLDDPKAGWQLKPVTIDAKRSLPGIDKSVNEQTEGHVSGRGSKGTGSDSAGIGETVTFDLRADVPVFPAKALSKRFVIADRLDAGLTLNPDSIAVYGSAGRTGGQDNGGQADSGETKLESDAYGLTVTDAKDLDGNPVSFLVDLGGDHYASVRGFKTVHVRYTATVNKSAVIGPGGNRNEVKLQYSNNPYKAEGHRNEDDEVVVYAYGLRLLKTGASGEPLTGVTFSLATVDGQALQVVEVDGVKGHYRMPEPGETGDAGDAGESGAPGGIVLVDELAVSSDLANLGRLTIDGLDQGGYTLTEQQAPDGYVIASTAVSFTITDTGATGDGSGELTGSVANEEKGHPGYAFGSVANFRGGLPNTGGVGTVMFVAVGLLLVSGGMILIATRIRRNGPARA</sequence>
<evidence type="ECO:0000256" key="2">
    <source>
        <dbReference type="SAM" id="Phobius"/>
    </source>
</evidence>
<evidence type="ECO:0000256" key="3">
    <source>
        <dbReference type="SAM" id="SignalP"/>
    </source>
</evidence>
<evidence type="ECO:0000256" key="1">
    <source>
        <dbReference type="SAM" id="MobiDB-lite"/>
    </source>
</evidence>
<dbReference type="InterPro" id="IPR008966">
    <property type="entry name" value="Adhesion_dom_sf"/>
</dbReference>
<feature type="region of interest" description="Disordered" evidence="1">
    <location>
        <begin position="214"/>
        <end position="242"/>
    </location>
</feature>
<dbReference type="InterPro" id="IPR041033">
    <property type="entry name" value="SpaA_PFL_dom_1"/>
</dbReference>
<keyword evidence="3" id="KW-0732">Signal</keyword>
<dbReference type="RefSeq" id="WP_150354883.1">
    <property type="nucleotide sequence ID" value="NZ_RZNZ01000022.1"/>
</dbReference>
<organism evidence="6 7">
    <name type="scientific">Bifidobacterium vespertilionis</name>
    <dbReference type="NCBI Taxonomy" id="2562524"/>
    <lineage>
        <taxon>Bacteria</taxon>
        <taxon>Bacillati</taxon>
        <taxon>Actinomycetota</taxon>
        <taxon>Actinomycetes</taxon>
        <taxon>Bifidobacteriales</taxon>
        <taxon>Bifidobacteriaceae</taxon>
        <taxon>Bifidobacterium</taxon>
    </lineage>
</organism>
<keyword evidence="2" id="KW-0812">Transmembrane</keyword>